<dbReference type="EMBL" id="ML975244">
    <property type="protein sequence ID" value="KAF1839780.1"/>
    <property type="molecule type" value="Genomic_DNA"/>
</dbReference>
<evidence type="ECO:0000313" key="2">
    <source>
        <dbReference type="Proteomes" id="UP000800040"/>
    </source>
</evidence>
<name>A0A6A5KU96_9PLEO</name>
<dbReference type="AlphaFoldDB" id="A0A6A5KU96"/>
<reference evidence="1" key="1">
    <citation type="submission" date="2020-01" db="EMBL/GenBank/DDBJ databases">
        <authorList>
            <consortium name="DOE Joint Genome Institute"/>
            <person name="Haridas S."/>
            <person name="Albert R."/>
            <person name="Binder M."/>
            <person name="Bloem J."/>
            <person name="Labutti K."/>
            <person name="Salamov A."/>
            <person name="Andreopoulos B."/>
            <person name="Baker S.E."/>
            <person name="Barry K."/>
            <person name="Bills G."/>
            <person name="Bluhm B.H."/>
            <person name="Cannon C."/>
            <person name="Castanera R."/>
            <person name="Culley D.E."/>
            <person name="Daum C."/>
            <person name="Ezra D."/>
            <person name="Gonzalez J.B."/>
            <person name="Henrissat B."/>
            <person name="Kuo A."/>
            <person name="Liang C."/>
            <person name="Lipzen A."/>
            <person name="Lutzoni F."/>
            <person name="Magnuson J."/>
            <person name="Mondo S."/>
            <person name="Nolan M."/>
            <person name="Ohm R."/>
            <person name="Pangilinan J."/>
            <person name="Park H.-J."/>
            <person name="Ramirez L."/>
            <person name="Alfaro M."/>
            <person name="Sun H."/>
            <person name="Tritt A."/>
            <person name="Yoshinaga Y."/>
            <person name="Zwiers L.-H."/>
            <person name="Turgeon B.G."/>
            <person name="Goodwin S.B."/>
            <person name="Spatafora J.W."/>
            <person name="Crous P.W."/>
            <person name="Grigoriev I.V."/>
        </authorList>
    </citation>
    <scope>NUCLEOTIDE SEQUENCE</scope>
    <source>
        <strain evidence="1">P77</strain>
    </source>
</reference>
<keyword evidence="2" id="KW-1185">Reference proteome</keyword>
<sequence length="120" mass="13558">MTIGSLPDVRTFGYFNQTNEMRYQNPIMLGRDPKAGRPAIFESFAVHDQGTFLQLRGPRDVDAPPCNIKFPGQPGSRASPSVYYSVLSKEPALQNPLSKICLKGFNMPKRHWDFEIVISR</sequence>
<accession>A0A6A5KU96</accession>
<proteinExistence type="predicted"/>
<dbReference type="Proteomes" id="UP000800040">
    <property type="component" value="Unassembled WGS sequence"/>
</dbReference>
<organism evidence="1 2">
    <name type="scientific">Decorospora gaudefroyi</name>
    <dbReference type="NCBI Taxonomy" id="184978"/>
    <lineage>
        <taxon>Eukaryota</taxon>
        <taxon>Fungi</taxon>
        <taxon>Dikarya</taxon>
        <taxon>Ascomycota</taxon>
        <taxon>Pezizomycotina</taxon>
        <taxon>Dothideomycetes</taxon>
        <taxon>Pleosporomycetidae</taxon>
        <taxon>Pleosporales</taxon>
        <taxon>Pleosporineae</taxon>
        <taxon>Pleosporaceae</taxon>
        <taxon>Decorospora</taxon>
    </lineage>
</organism>
<gene>
    <name evidence="1" type="ORF">BDW02DRAFT_10539</name>
</gene>
<protein>
    <submittedName>
        <fullName evidence="1">Uncharacterized protein</fullName>
    </submittedName>
</protein>
<evidence type="ECO:0000313" key="1">
    <source>
        <dbReference type="EMBL" id="KAF1839780.1"/>
    </source>
</evidence>